<feature type="non-terminal residue" evidence="2">
    <location>
        <position position="165"/>
    </location>
</feature>
<reference evidence="2" key="1">
    <citation type="submission" date="2023-03" db="EMBL/GenBank/DDBJ databases">
        <title>Massive genome expansion in bonnet fungi (Mycena s.s.) driven by repeated elements and novel gene families across ecological guilds.</title>
        <authorList>
            <consortium name="Lawrence Berkeley National Laboratory"/>
            <person name="Harder C.B."/>
            <person name="Miyauchi S."/>
            <person name="Viragh M."/>
            <person name="Kuo A."/>
            <person name="Thoen E."/>
            <person name="Andreopoulos B."/>
            <person name="Lu D."/>
            <person name="Skrede I."/>
            <person name="Drula E."/>
            <person name="Henrissat B."/>
            <person name="Morin E."/>
            <person name="Kohler A."/>
            <person name="Barry K."/>
            <person name="LaButti K."/>
            <person name="Morin E."/>
            <person name="Salamov A."/>
            <person name="Lipzen A."/>
            <person name="Mereny Z."/>
            <person name="Hegedus B."/>
            <person name="Baldrian P."/>
            <person name="Stursova M."/>
            <person name="Weitz H."/>
            <person name="Taylor A."/>
            <person name="Grigoriev I.V."/>
            <person name="Nagy L.G."/>
            <person name="Martin F."/>
            <person name="Kauserud H."/>
        </authorList>
    </citation>
    <scope>NUCLEOTIDE SEQUENCE</scope>
    <source>
        <strain evidence="2">CBHHK067</strain>
    </source>
</reference>
<protein>
    <recommendedName>
        <fullName evidence="1">Helitron helicase-like domain-containing protein</fullName>
    </recommendedName>
</protein>
<organism evidence="2 3">
    <name type="scientific">Mycena rosella</name>
    <name type="common">Pink bonnet</name>
    <name type="synonym">Agaricus rosellus</name>
    <dbReference type="NCBI Taxonomy" id="1033263"/>
    <lineage>
        <taxon>Eukaryota</taxon>
        <taxon>Fungi</taxon>
        <taxon>Dikarya</taxon>
        <taxon>Basidiomycota</taxon>
        <taxon>Agaricomycotina</taxon>
        <taxon>Agaricomycetes</taxon>
        <taxon>Agaricomycetidae</taxon>
        <taxon>Agaricales</taxon>
        <taxon>Marasmiineae</taxon>
        <taxon>Mycenaceae</taxon>
        <taxon>Mycena</taxon>
    </lineage>
</organism>
<dbReference type="AlphaFoldDB" id="A0AAD7CHN5"/>
<feature type="domain" description="Helitron helicase-like" evidence="1">
    <location>
        <begin position="1"/>
        <end position="165"/>
    </location>
</feature>
<evidence type="ECO:0000313" key="3">
    <source>
        <dbReference type="Proteomes" id="UP001221757"/>
    </source>
</evidence>
<dbReference type="Proteomes" id="UP001221757">
    <property type="component" value="Unassembled WGS sequence"/>
</dbReference>
<accession>A0AAD7CHN5</accession>
<dbReference type="Pfam" id="PF14214">
    <property type="entry name" value="Helitron_like_N"/>
    <property type="match status" value="1"/>
</dbReference>
<comment type="caution">
    <text evidence="2">The sequence shown here is derived from an EMBL/GenBank/DDBJ whole genome shotgun (WGS) entry which is preliminary data.</text>
</comment>
<dbReference type="EMBL" id="JARKIE010000366">
    <property type="protein sequence ID" value="KAJ7649264.1"/>
    <property type="molecule type" value="Genomic_DNA"/>
</dbReference>
<evidence type="ECO:0000313" key="2">
    <source>
        <dbReference type="EMBL" id="KAJ7649264.1"/>
    </source>
</evidence>
<gene>
    <name evidence="2" type="ORF">B0H17DRAFT_844375</name>
</gene>
<keyword evidence="3" id="KW-1185">Reference proteome</keyword>
<name>A0AAD7CHN5_MYCRO</name>
<proteinExistence type="predicted"/>
<dbReference type="InterPro" id="IPR025476">
    <property type="entry name" value="Helitron_helicase-like"/>
</dbReference>
<feature type="non-terminal residue" evidence="2">
    <location>
        <position position="1"/>
    </location>
</feature>
<evidence type="ECO:0000259" key="1">
    <source>
        <dbReference type="Pfam" id="PF14214"/>
    </source>
</evidence>
<sequence>LFTAFNMLQRREVLLRTSMKVKRSNFDHVAAQFATVSPEALHIVSERTGNGDSKTANNDQERQVLKLMKEVNVINSHVAGSSQSKLVMRNQIRGLMIEKGLPSFYITINLADVFNPLVKFLAGDEINLDKMTADTVPKYFDQASLVAKNPAVAAQFFNIYMKAFI</sequence>